<feature type="compositionally biased region" description="Basic residues" evidence="12">
    <location>
        <begin position="93"/>
        <end position="114"/>
    </location>
</feature>
<evidence type="ECO:0000256" key="6">
    <source>
        <dbReference type="ARBA" id="ARBA00022741"/>
    </source>
</evidence>
<dbReference type="Pfam" id="PF09334">
    <property type="entry name" value="tRNA-synt_1g"/>
    <property type="match status" value="2"/>
</dbReference>
<feature type="domain" description="Methionyl/Leucyl tRNA synthetase" evidence="13">
    <location>
        <begin position="318"/>
        <end position="524"/>
    </location>
</feature>
<dbReference type="PRINTS" id="PR01041">
    <property type="entry name" value="TRNASYNTHMET"/>
</dbReference>
<dbReference type="CDD" id="cd00814">
    <property type="entry name" value="MetRS_core"/>
    <property type="match status" value="1"/>
</dbReference>
<reference evidence="15 16" key="1">
    <citation type="submission" date="2017-02" db="EMBL/GenBank/DDBJ databases">
        <title>Genome sequence of the nitrite-oxidizing bacterium Nitrobacter vulgaris strain Ab1.</title>
        <authorList>
            <person name="Mellbye B.L."/>
            <person name="Davis E.W."/>
            <person name="Spieck E."/>
            <person name="Chang J.H."/>
            <person name="Bottomley P.J."/>
            <person name="Sayavedra-Soto L.A."/>
        </authorList>
    </citation>
    <scope>NUCLEOTIDE SEQUENCE [LARGE SCALE GENOMIC DNA]</scope>
    <source>
        <strain evidence="15 16">Ab1</strain>
    </source>
</reference>
<evidence type="ECO:0000256" key="3">
    <source>
        <dbReference type="ARBA" id="ARBA00005328"/>
    </source>
</evidence>
<feature type="compositionally biased region" description="Basic residues" evidence="12">
    <location>
        <begin position="55"/>
        <end position="86"/>
    </location>
</feature>
<accession>A0A1V4I026</accession>
<keyword evidence="16" id="KW-1185">Reference proteome</keyword>
<keyword evidence="4 11" id="KW-0963">Cytoplasm</keyword>
<feature type="region of interest" description="Disordered" evidence="12">
    <location>
        <begin position="1"/>
        <end position="147"/>
    </location>
</feature>
<dbReference type="GO" id="GO:0006431">
    <property type="term" value="P:methionyl-tRNA aminoacylation"/>
    <property type="evidence" value="ECO:0007669"/>
    <property type="project" value="UniProtKB-UniRule"/>
</dbReference>
<dbReference type="InterPro" id="IPR023457">
    <property type="entry name" value="Met-tRNA_synth_2"/>
</dbReference>
<dbReference type="EMBL" id="MWPQ01000031">
    <property type="protein sequence ID" value="OPH83459.1"/>
    <property type="molecule type" value="Genomic_DNA"/>
</dbReference>
<keyword evidence="8 11" id="KW-0648">Protein biosynthesis</keyword>
<dbReference type="GO" id="GO:0005524">
    <property type="term" value="F:ATP binding"/>
    <property type="evidence" value="ECO:0007669"/>
    <property type="project" value="UniProtKB-UniRule"/>
</dbReference>
<comment type="subunit">
    <text evidence="11">Monomer.</text>
</comment>
<dbReference type="RefSeq" id="WP_079446411.1">
    <property type="nucleotide sequence ID" value="NZ_MWPQ01000031.1"/>
</dbReference>
<evidence type="ECO:0000256" key="1">
    <source>
        <dbReference type="ARBA" id="ARBA00003314"/>
    </source>
</evidence>
<keyword evidence="9 11" id="KW-0030">Aminoacyl-tRNA synthetase</keyword>
<evidence type="ECO:0000256" key="10">
    <source>
        <dbReference type="ARBA" id="ARBA00047364"/>
    </source>
</evidence>
<dbReference type="CDD" id="cd07957">
    <property type="entry name" value="Anticodon_Ia_Met"/>
    <property type="match status" value="1"/>
</dbReference>
<dbReference type="PROSITE" id="PS00178">
    <property type="entry name" value="AA_TRNA_LIGASE_I"/>
    <property type="match status" value="1"/>
</dbReference>
<dbReference type="GO" id="GO:0004825">
    <property type="term" value="F:methionine-tRNA ligase activity"/>
    <property type="evidence" value="ECO:0007669"/>
    <property type="project" value="UniProtKB-UniRule"/>
</dbReference>
<comment type="catalytic activity">
    <reaction evidence="10 11">
        <text>tRNA(Met) + L-methionine + ATP = L-methionyl-tRNA(Met) + AMP + diphosphate</text>
        <dbReference type="Rhea" id="RHEA:13481"/>
        <dbReference type="Rhea" id="RHEA-COMP:9667"/>
        <dbReference type="Rhea" id="RHEA-COMP:9698"/>
        <dbReference type="ChEBI" id="CHEBI:30616"/>
        <dbReference type="ChEBI" id="CHEBI:33019"/>
        <dbReference type="ChEBI" id="CHEBI:57844"/>
        <dbReference type="ChEBI" id="CHEBI:78442"/>
        <dbReference type="ChEBI" id="CHEBI:78530"/>
        <dbReference type="ChEBI" id="CHEBI:456215"/>
        <dbReference type="EC" id="6.1.1.10"/>
    </reaction>
</comment>
<evidence type="ECO:0000256" key="4">
    <source>
        <dbReference type="ARBA" id="ARBA00022490"/>
    </source>
</evidence>
<evidence type="ECO:0000256" key="12">
    <source>
        <dbReference type="SAM" id="MobiDB-lite"/>
    </source>
</evidence>
<dbReference type="PANTHER" id="PTHR43326">
    <property type="entry name" value="METHIONYL-TRNA SYNTHETASE"/>
    <property type="match status" value="1"/>
</dbReference>
<dbReference type="InterPro" id="IPR033911">
    <property type="entry name" value="MetRS_core"/>
</dbReference>
<sequence>MAPAKKKLAKKARVKAHKSRPAATGRNPTKARSKKATRKTTKRKKTSAKATTKARAPKTAKKAVKKKTVKKTIRKTARKTARKAVKKQPATRTPKKVATKKTASKKATPKKAAPKKATPEKAAPKRSVTTRPVKKTTPRSPSKVGAKVDTTAASLPCSTASSHTKTFYITTAIVYPNGAPHIGHAYEAIATDALARFQRLDGKDVFFLTGTDEHGQKMVQTAQRENISALELATRNAELLRKLDETLNISFDRFIRTSEPAHHSSVQEIWRRMAANGDIYLSSYAGWYSVRDEAYYAEDETLVGDDNVRRGPQGTPVEWVEEKSYFFKLSAYQDRLLALYESQPDFIGPDSRRNEVVSFVKGGLKDLSISRTNFDWGIKVPDDPEHVMYVWVDALTNYITGVGFPDENDRNWHYWPADVHIIGKDIIRFHAVYWPAFLMSAGIPLQKRVYAHGFLFNRGEKMSKSVGNVVDPFSLAAQYGVDQVRYFFLREVPFGQDGSYNHEAIVARINADLANDFGNLAQRSLSMIAKQHGGVLPEPGDFSDADKAILAQADGMIAITREAMNTQQIHQALNAIWTVVAEANRYFAGEAPWVLAKTDPARQRTVLYVTAEVVRQIAILAQPAMPVACAKLLDILGIPQGERSFAMLGGQIRIKPGTALPAPVPVFPRYVEPSAA</sequence>
<feature type="domain" description="Methionyl-tRNA synthetase anticodon-binding" evidence="14">
    <location>
        <begin position="536"/>
        <end position="666"/>
    </location>
</feature>
<dbReference type="SUPFAM" id="SSF47323">
    <property type="entry name" value="Anticodon-binding domain of a subclass of class I aminoacyl-tRNA synthetases"/>
    <property type="match status" value="1"/>
</dbReference>
<keyword evidence="5 11" id="KW-0436">Ligase</keyword>
<dbReference type="AlphaFoldDB" id="A0A1V4I026"/>
<name>A0A1V4I026_NITVU</name>
<proteinExistence type="inferred from homology"/>
<dbReference type="FunFam" id="2.170.220.10:FF:000001">
    <property type="entry name" value="methionine--tRNA ligase, mitochondrial"/>
    <property type="match status" value="1"/>
</dbReference>
<evidence type="ECO:0000256" key="7">
    <source>
        <dbReference type="ARBA" id="ARBA00022840"/>
    </source>
</evidence>
<evidence type="ECO:0000313" key="16">
    <source>
        <dbReference type="Proteomes" id="UP000189940"/>
    </source>
</evidence>
<comment type="caution">
    <text evidence="15">The sequence shown here is derived from an EMBL/GenBank/DDBJ whole genome shotgun (WGS) entry which is preliminary data.</text>
</comment>
<dbReference type="NCBIfam" id="NF008900">
    <property type="entry name" value="PRK12267.1"/>
    <property type="match status" value="1"/>
</dbReference>
<comment type="similarity">
    <text evidence="3 11">Belongs to the class-I aminoacyl-tRNA synthetase family. MetG type 2B subfamily.</text>
</comment>
<evidence type="ECO:0000256" key="5">
    <source>
        <dbReference type="ARBA" id="ARBA00022598"/>
    </source>
</evidence>
<dbReference type="HAMAP" id="MF_01228">
    <property type="entry name" value="Met_tRNA_synth_type2"/>
    <property type="match status" value="1"/>
</dbReference>
<dbReference type="STRING" id="29421.B2M20_07335"/>
<evidence type="ECO:0000259" key="13">
    <source>
        <dbReference type="Pfam" id="PF09334"/>
    </source>
</evidence>
<dbReference type="InterPro" id="IPR015413">
    <property type="entry name" value="Methionyl/Leucyl_tRNA_Synth"/>
</dbReference>
<evidence type="ECO:0000256" key="2">
    <source>
        <dbReference type="ARBA" id="ARBA00004496"/>
    </source>
</evidence>
<protein>
    <recommendedName>
        <fullName evidence="11">Methionine--tRNA ligase</fullName>
        <ecNumber evidence="11">6.1.1.10</ecNumber>
    </recommendedName>
    <alternativeName>
        <fullName evidence="11">Methionyl-tRNA synthetase</fullName>
        <shortName evidence="11">MetRS</shortName>
    </alternativeName>
</protein>
<keyword evidence="7 11" id="KW-0067">ATP-binding</keyword>
<dbReference type="NCBIfam" id="TIGR00398">
    <property type="entry name" value="metG"/>
    <property type="match status" value="1"/>
</dbReference>
<evidence type="ECO:0000256" key="11">
    <source>
        <dbReference type="HAMAP-Rule" id="MF_01228"/>
    </source>
</evidence>
<evidence type="ECO:0000256" key="9">
    <source>
        <dbReference type="ARBA" id="ARBA00023146"/>
    </source>
</evidence>
<feature type="compositionally biased region" description="Basic residues" evidence="12">
    <location>
        <begin position="1"/>
        <end position="20"/>
    </location>
</feature>
<dbReference type="EC" id="6.1.1.10" evidence="11"/>
<dbReference type="Gene3D" id="3.40.50.620">
    <property type="entry name" value="HUPs"/>
    <property type="match status" value="1"/>
</dbReference>
<comment type="caution">
    <text evidence="11">Lacks conserved residue(s) required for the propagation of feature annotation.</text>
</comment>
<dbReference type="InterPro" id="IPR041872">
    <property type="entry name" value="Anticodon_Met"/>
</dbReference>
<comment type="function">
    <text evidence="1 11">Is required not only for elongation of protein synthesis but also for the initiation of all mRNA translation through initiator tRNA(fMet) aminoacylation.</text>
</comment>
<dbReference type="InterPro" id="IPR001412">
    <property type="entry name" value="aa-tRNA-synth_I_CS"/>
</dbReference>
<dbReference type="InterPro" id="IPR014729">
    <property type="entry name" value="Rossmann-like_a/b/a_fold"/>
</dbReference>
<keyword evidence="6 11" id="KW-0547">Nucleotide-binding</keyword>
<evidence type="ECO:0000259" key="14">
    <source>
        <dbReference type="Pfam" id="PF19303"/>
    </source>
</evidence>
<evidence type="ECO:0000313" key="15">
    <source>
        <dbReference type="EMBL" id="OPH83459.1"/>
    </source>
</evidence>
<dbReference type="InterPro" id="IPR014758">
    <property type="entry name" value="Met-tRNA_synth"/>
</dbReference>
<dbReference type="GO" id="GO:0005737">
    <property type="term" value="C:cytoplasm"/>
    <property type="evidence" value="ECO:0007669"/>
    <property type="project" value="UniProtKB-SubCell"/>
</dbReference>
<feature type="domain" description="Methionyl/Leucyl tRNA synthetase" evidence="13">
    <location>
        <begin position="168"/>
        <end position="299"/>
    </location>
</feature>
<gene>
    <name evidence="11" type="primary">metG</name>
    <name evidence="15" type="ORF">B2M20_07335</name>
</gene>
<feature type="compositionally biased region" description="Basic residues" evidence="12">
    <location>
        <begin position="29"/>
        <end position="47"/>
    </location>
</feature>
<feature type="short sequence motif" description="'KMSKS' region" evidence="11">
    <location>
        <begin position="461"/>
        <end position="465"/>
    </location>
</feature>
<dbReference type="Gene3D" id="1.10.730.10">
    <property type="entry name" value="Isoleucyl-tRNA Synthetase, Domain 1"/>
    <property type="match status" value="1"/>
</dbReference>
<dbReference type="InterPro" id="IPR009080">
    <property type="entry name" value="tRNAsynth_Ia_anticodon-bd"/>
</dbReference>
<organism evidence="15 16">
    <name type="scientific">Nitrobacter vulgaris</name>
    <dbReference type="NCBI Taxonomy" id="29421"/>
    <lineage>
        <taxon>Bacteria</taxon>
        <taxon>Pseudomonadati</taxon>
        <taxon>Pseudomonadota</taxon>
        <taxon>Alphaproteobacteria</taxon>
        <taxon>Hyphomicrobiales</taxon>
        <taxon>Nitrobacteraceae</taxon>
        <taxon>Nitrobacter</taxon>
    </lineage>
</organism>
<comment type="subcellular location">
    <subcellularLocation>
        <location evidence="2 11">Cytoplasm</location>
    </subcellularLocation>
</comment>
<dbReference type="OrthoDB" id="9810191at2"/>
<dbReference type="SUPFAM" id="SSF52374">
    <property type="entry name" value="Nucleotidylyl transferase"/>
    <property type="match status" value="1"/>
</dbReference>
<dbReference type="PANTHER" id="PTHR43326:SF1">
    <property type="entry name" value="METHIONINE--TRNA LIGASE, MITOCHONDRIAL"/>
    <property type="match status" value="1"/>
</dbReference>
<dbReference type="Pfam" id="PF19303">
    <property type="entry name" value="Anticodon_3"/>
    <property type="match status" value="1"/>
</dbReference>
<dbReference type="Proteomes" id="UP000189940">
    <property type="component" value="Unassembled WGS sequence"/>
</dbReference>
<dbReference type="Gene3D" id="2.170.220.10">
    <property type="match status" value="1"/>
</dbReference>
<evidence type="ECO:0000256" key="8">
    <source>
        <dbReference type="ARBA" id="ARBA00022917"/>
    </source>
</evidence>
<dbReference type="FunFam" id="1.10.730.10:FF:000035">
    <property type="entry name" value="Methionine--tRNA ligase"/>
    <property type="match status" value="1"/>
</dbReference>